<dbReference type="EMBL" id="MN739457">
    <property type="protein sequence ID" value="QHT05608.1"/>
    <property type="molecule type" value="Genomic_DNA"/>
</dbReference>
<reference evidence="1" key="1">
    <citation type="journal article" date="2020" name="Nature">
        <title>Giant virus diversity and host interactions through global metagenomics.</title>
        <authorList>
            <person name="Schulz F."/>
            <person name="Roux S."/>
            <person name="Paez-Espino D."/>
            <person name="Jungbluth S."/>
            <person name="Walsh D.A."/>
            <person name="Denef V.J."/>
            <person name="McMahon K.D."/>
            <person name="Konstantinidis K.T."/>
            <person name="Eloe-Fadrosh E.A."/>
            <person name="Kyrpides N.C."/>
            <person name="Woyke T."/>
        </authorList>
    </citation>
    <scope>NUCLEOTIDE SEQUENCE</scope>
    <source>
        <strain evidence="1">GVMAG-M-3300021389-45</strain>
    </source>
</reference>
<protein>
    <submittedName>
        <fullName evidence="1">Uncharacterized protein</fullName>
    </submittedName>
</protein>
<organism evidence="1">
    <name type="scientific">viral metagenome</name>
    <dbReference type="NCBI Taxonomy" id="1070528"/>
    <lineage>
        <taxon>unclassified sequences</taxon>
        <taxon>metagenomes</taxon>
        <taxon>organismal metagenomes</taxon>
    </lineage>
</organism>
<name>A0A6C0CLX0_9ZZZZ</name>
<accession>A0A6C0CLX0</accession>
<sequence length="466" mass="54508">MDEKSYPISTINTFMEENLFFKDAKLKKYFMRNEKRDLGKFRNRLHSNFKSKTFEKQIYVLITDNIRDIILDTIGEISETMKTMGDLIISGGEAFNMYVDYKDRIITSDIDAKFVPRLQLNTKYFGRLQAVKLLLWNKLGQIAKKLNARIHKRLSSVSNNKIFKYLGLGFNKKGPFVTRRYILIKKKKGSTTNKPSTRDVFIDVELFALDLNVRCFSPEKGKIEDFIVGGILDIPFMRPKEFGYDVAKTKRRGIQYRNPVTNKIVKNKNVFVASKEFLIEDIYLMQKLRLRPEKKEKDRKRLVRLGRLIDKRVKNSDTMDTVFKLVRSKLAKVKTSRKQSGTVSIKRAMSVNPDKYSNYTTEPSKERLSKQIIHGMRVTPQNNKINGYEKTYGNKQFNLKNYKWKPATNNAYVKNEFTHRPINAQKIPTNLNTSETLYGFKPRRDGWVPKPLLERASKIPYIGLKR</sequence>
<dbReference type="AlphaFoldDB" id="A0A6C0CLX0"/>
<evidence type="ECO:0000313" key="1">
    <source>
        <dbReference type="EMBL" id="QHT05608.1"/>
    </source>
</evidence>
<proteinExistence type="predicted"/>